<dbReference type="PANTHER" id="PTHR46494:SF3">
    <property type="entry name" value="ZINC TRANSPORT PROTEIN ZNTB"/>
    <property type="match status" value="1"/>
</dbReference>
<evidence type="ECO:0000256" key="7">
    <source>
        <dbReference type="ARBA" id="ARBA00022833"/>
    </source>
</evidence>
<comment type="subcellular location">
    <subcellularLocation>
        <location evidence="1">Cell membrane</location>
        <topology evidence="1">Multi-pass membrane protein</topology>
    </subcellularLocation>
</comment>
<dbReference type="AlphaFoldDB" id="A0A6L7GC23"/>
<evidence type="ECO:0000313" key="14">
    <source>
        <dbReference type="Proteomes" id="UP000477911"/>
    </source>
</evidence>
<dbReference type="CDD" id="cd12833">
    <property type="entry name" value="ZntB-like_1"/>
    <property type="match status" value="1"/>
</dbReference>
<keyword evidence="7" id="KW-0862">Zinc</keyword>
<evidence type="ECO:0000256" key="8">
    <source>
        <dbReference type="ARBA" id="ARBA00022989"/>
    </source>
</evidence>
<keyword evidence="14" id="KW-1185">Reference proteome</keyword>
<sequence>MTHPIHFAYVLDGPARCQRLAGHDVQDMLLSPTLAWAHLDATHDDAQDWVAAHLSYLDDTVTEALTQTETRPRATAIGEGLLVILRGVNLNPGKDREDMVAVRLWADAHRIVTLSRQRVRALEDIAAEIDAGAGPATAGEFIAMLADRLTDRIEPFVTELDSDVDGLEPKTNQSPSKVLRRRIVALRLSVVELRRHMPPQRDALKLLAGSKSPLFSEHDLRELQENHDRLTRVSENLDELRDNLGVLRDELAGLLADRLNSHMYVLAIISGIFLPLGFLTGLFGINVGGMPGAGDPHAFWVFTGLLIALVALVLAILRGFRWL</sequence>
<evidence type="ECO:0000256" key="10">
    <source>
        <dbReference type="ARBA" id="ARBA00023136"/>
    </source>
</evidence>
<dbReference type="GO" id="GO:0015087">
    <property type="term" value="F:cobalt ion transmembrane transporter activity"/>
    <property type="evidence" value="ECO:0007669"/>
    <property type="project" value="TreeGrafter"/>
</dbReference>
<organism evidence="13 14">
    <name type="scientific">Pseudooceanicola albus</name>
    <dbReference type="NCBI Taxonomy" id="2692189"/>
    <lineage>
        <taxon>Bacteria</taxon>
        <taxon>Pseudomonadati</taxon>
        <taxon>Pseudomonadota</taxon>
        <taxon>Alphaproteobacteria</taxon>
        <taxon>Rhodobacterales</taxon>
        <taxon>Paracoccaceae</taxon>
        <taxon>Pseudooceanicola</taxon>
    </lineage>
</organism>
<keyword evidence="8 12" id="KW-1133">Transmembrane helix</keyword>
<dbReference type="Proteomes" id="UP000477911">
    <property type="component" value="Unassembled WGS sequence"/>
</dbReference>
<evidence type="ECO:0000313" key="13">
    <source>
        <dbReference type="EMBL" id="MXN21098.1"/>
    </source>
</evidence>
<evidence type="ECO:0000256" key="12">
    <source>
        <dbReference type="SAM" id="Phobius"/>
    </source>
</evidence>
<evidence type="ECO:0000256" key="4">
    <source>
        <dbReference type="ARBA" id="ARBA00022475"/>
    </source>
</evidence>
<keyword evidence="11" id="KW-0175">Coiled coil</keyword>
<protein>
    <submittedName>
        <fullName evidence="13">Zinc transporter ZntB</fullName>
    </submittedName>
</protein>
<comment type="similarity">
    <text evidence="2">Belongs to the CorA metal ion transporter (MIT) (TC 1.A.35) family.</text>
</comment>
<evidence type="ECO:0000256" key="1">
    <source>
        <dbReference type="ARBA" id="ARBA00004651"/>
    </source>
</evidence>
<evidence type="ECO:0000256" key="5">
    <source>
        <dbReference type="ARBA" id="ARBA00022519"/>
    </source>
</evidence>
<evidence type="ECO:0000256" key="11">
    <source>
        <dbReference type="SAM" id="Coils"/>
    </source>
</evidence>
<gene>
    <name evidence="13" type="ORF">GR170_25050</name>
</gene>
<dbReference type="SUPFAM" id="SSF144083">
    <property type="entry name" value="Magnesium transport protein CorA, transmembrane region"/>
    <property type="match status" value="1"/>
</dbReference>
<dbReference type="EMBL" id="WUMU01000045">
    <property type="protein sequence ID" value="MXN21098.1"/>
    <property type="molecule type" value="Genomic_DNA"/>
</dbReference>
<dbReference type="GO" id="GO:0005886">
    <property type="term" value="C:plasma membrane"/>
    <property type="evidence" value="ECO:0007669"/>
    <property type="project" value="UniProtKB-SubCell"/>
</dbReference>
<dbReference type="Pfam" id="PF01544">
    <property type="entry name" value="CorA"/>
    <property type="match status" value="1"/>
</dbReference>
<dbReference type="InterPro" id="IPR002523">
    <property type="entry name" value="MgTranspt_CorA/ZnTranspt_ZntB"/>
</dbReference>
<keyword evidence="6 12" id="KW-0812">Transmembrane</keyword>
<dbReference type="GO" id="GO:0000287">
    <property type="term" value="F:magnesium ion binding"/>
    <property type="evidence" value="ECO:0007669"/>
    <property type="project" value="TreeGrafter"/>
</dbReference>
<accession>A0A6L7GC23</accession>
<comment type="caution">
    <text evidence="13">The sequence shown here is derived from an EMBL/GenBank/DDBJ whole genome shotgun (WGS) entry which is preliminary data.</text>
</comment>
<reference evidence="13 14" key="1">
    <citation type="submission" date="2019-12" db="EMBL/GenBank/DDBJ databases">
        <authorList>
            <person name="Li M."/>
        </authorList>
    </citation>
    <scope>NUCLEOTIDE SEQUENCE [LARGE SCALE GENOMIC DNA]</scope>
    <source>
        <strain evidence="13 14">GBMRC 2024</strain>
    </source>
</reference>
<dbReference type="InterPro" id="IPR045863">
    <property type="entry name" value="CorA_TM1_TM2"/>
</dbReference>
<evidence type="ECO:0000256" key="6">
    <source>
        <dbReference type="ARBA" id="ARBA00022692"/>
    </source>
</evidence>
<evidence type="ECO:0000256" key="9">
    <source>
        <dbReference type="ARBA" id="ARBA00023065"/>
    </source>
</evidence>
<keyword evidence="5" id="KW-0997">Cell inner membrane</keyword>
<evidence type="ECO:0000256" key="3">
    <source>
        <dbReference type="ARBA" id="ARBA00022448"/>
    </source>
</evidence>
<dbReference type="GO" id="GO:0050897">
    <property type="term" value="F:cobalt ion binding"/>
    <property type="evidence" value="ECO:0007669"/>
    <property type="project" value="TreeGrafter"/>
</dbReference>
<dbReference type="PANTHER" id="PTHR46494">
    <property type="entry name" value="CORA FAMILY METAL ION TRANSPORTER (EUROFUNG)"/>
    <property type="match status" value="1"/>
</dbReference>
<name>A0A6L7GC23_9RHOB</name>
<dbReference type="Gene3D" id="3.30.460.20">
    <property type="entry name" value="CorA soluble domain-like"/>
    <property type="match status" value="1"/>
</dbReference>
<feature type="coiled-coil region" evidence="11">
    <location>
        <begin position="220"/>
        <end position="257"/>
    </location>
</feature>
<proteinExistence type="inferred from homology"/>
<keyword evidence="10 12" id="KW-0472">Membrane</keyword>
<dbReference type="SUPFAM" id="SSF143865">
    <property type="entry name" value="CorA soluble domain-like"/>
    <property type="match status" value="1"/>
</dbReference>
<keyword evidence="9" id="KW-0406">Ion transport</keyword>
<keyword evidence="4" id="KW-1003">Cell membrane</keyword>
<dbReference type="Gene3D" id="1.20.58.340">
    <property type="entry name" value="Magnesium transport protein CorA, transmembrane region"/>
    <property type="match status" value="2"/>
</dbReference>
<dbReference type="InterPro" id="IPR045861">
    <property type="entry name" value="CorA_cytoplasmic_dom"/>
</dbReference>
<keyword evidence="3" id="KW-0813">Transport</keyword>
<feature type="transmembrane region" description="Helical" evidence="12">
    <location>
        <begin position="297"/>
        <end position="317"/>
    </location>
</feature>
<dbReference type="GO" id="GO:0015095">
    <property type="term" value="F:magnesium ion transmembrane transporter activity"/>
    <property type="evidence" value="ECO:0007669"/>
    <property type="project" value="TreeGrafter"/>
</dbReference>
<feature type="transmembrane region" description="Helical" evidence="12">
    <location>
        <begin position="264"/>
        <end position="285"/>
    </location>
</feature>
<evidence type="ECO:0000256" key="2">
    <source>
        <dbReference type="ARBA" id="ARBA00009765"/>
    </source>
</evidence>